<keyword evidence="3" id="KW-1185">Reference proteome</keyword>
<organism evidence="2 3">
    <name type="scientific">Streptomonospora mangrovi</name>
    <dbReference type="NCBI Taxonomy" id="2883123"/>
    <lineage>
        <taxon>Bacteria</taxon>
        <taxon>Bacillati</taxon>
        <taxon>Actinomycetota</taxon>
        <taxon>Actinomycetes</taxon>
        <taxon>Streptosporangiales</taxon>
        <taxon>Nocardiopsidaceae</taxon>
        <taxon>Streptomonospora</taxon>
    </lineage>
</organism>
<feature type="region of interest" description="Disordered" evidence="1">
    <location>
        <begin position="22"/>
        <end position="43"/>
    </location>
</feature>
<dbReference type="EMBL" id="JAJAQC010000015">
    <property type="protein sequence ID" value="MDA0564793.1"/>
    <property type="molecule type" value="Genomic_DNA"/>
</dbReference>
<proteinExistence type="predicted"/>
<evidence type="ECO:0000313" key="3">
    <source>
        <dbReference type="Proteomes" id="UP001140076"/>
    </source>
</evidence>
<reference evidence="2" key="1">
    <citation type="submission" date="2021-10" db="EMBL/GenBank/DDBJ databases">
        <title>Streptomonospora sp. nov., isolated from mangrove soil.</title>
        <authorList>
            <person name="Chen X."/>
            <person name="Ge X."/>
            <person name="Liu W."/>
        </authorList>
    </citation>
    <scope>NUCLEOTIDE SEQUENCE</scope>
    <source>
        <strain evidence="2">S1-112</strain>
    </source>
</reference>
<sequence>MGSIVLTHAVVALALPGLGQERASAPVERRAAQDLPPGLPEEPCSLVEPARLAELDAKEAIRHLNAETSGCVWVVGPEGLPAGDLLVRIYLPLSEEAAALASEHNPDDEYPTTPGELFSVQRENLSTPDPLAGATEIEVVREDRLDMGDRGVLVHVNSTGGTGEHTGTTSLLVLDGERLTAIEYSVTGDEAVPASDGVDALLVAMAEDMGR</sequence>
<dbReference type="AlphaFoldDB" id="A0A9X3SDG8"/>
<dbReference type="Proteomes" id="UP001140076">
    <property type="component" value="Unassembled WGS sequence"/>
</dbReference>
<evidence type="ECO:0000256" key="1">
    <source>
        <dbReference type="SAM" id="MobiDB-lite"/>
    </source>
</evidence>
<accession>A0A9X3SDG8</accession>
<evidence type="ECO:0000313" key="2">
    <source>
        <dbReference type="EMBL" id="MDA0564793.1"/>
    </source>
</evidence>
<comment type="caution">
    <text evidence="2">The sequence shown here is derived from an EMBL/GenBank/DDBJ whole genome shotgun (WGS) entry which is preliminary data.</text>
</comment>
<dbReference type="RefSeq" id="WP_270072072.1">
    <property type="nucleotide sequence ID" value="NZ_JAJAQC010000015.1"/>
</dbReference>
<gene>
    <name evidence="2" type="ORF">LG943_10725</name>
</gene>
<name>A0A9X3SDG8_9ACTN</name>
<protein>
    <submittedName>
        <fullName evidence="2">Uncharacterized protein</fullName>
    </submittedName>
</protein>